<feature type="compositionally biased region" description="Polar residues" evidence="15">
    <location>
        <begin position="225"/>
        <end position="234"/>
    </location>
</feature>
<keyword evidence="18" id="KW-1185">Reference proteome</keyword>
<dbReference type="FunFam" id="1.10.287.570:FF:000001">
    <property type="entry name" value="Anion exchange protein"/>
    <property type="match status" value="1"/>
</dbReference>
<feature type="region of interest" description="Disordered" evidence="15">
    <location>
        <begin position="1023"/>
        <end position="1048"/>
    </location>
</feature>
<evidence type="ECO:0000256" key="3">
    <source>
        <dbReference type="ARBA" id="ARBA00010993"/>
    </source>
</evidence>
<keyword evidence="7 14" id="KW-1133">Transmembrane helix</keyword>
<feature type="transmembrane region" description="Helical" evidence="14">
    <location>
        <begin position="481"/>
        <end position="504"/>
    </location>
</feature>
<dbReference type="NCBIfam" id="TIGR00834">
    <property type="entry name" value="ae"/>
    <property type="match status" value="1"/>
</dbReference>
<evidence type="ECO:0000256" key="14">
    <source>
        <dbReference type="RuleBase" id="RU362035"/>
    </source>
</evidence>
<accession>A0A8U1BYE5</accession>
<dbReference type="FunFam" id="3.40.930.10:FF:000001">
    <property type="entry name" value="Anion exchange protein"/>
    <property type="match status" value="1"/>
</dbReference>
<evidence type="ECO:0000259" key="17">
    <source>
        <dbReference type="Pfam" id="PF07565"/>
    </source>
</evidence>
<dbReference type="AlphaFoldDB" id="A0A8U1BYE5"/>
<evidence type="ECO:0000256" key="12">
    <source>
        <dbReference type="ARBA" id="ARBA00023180"/>
    </source>
</evidence>
<feature type="transmembrane region" description="Helical" evidence="14">
    <location>
        <begin position="663"/>
        <end position="683"/>
    </location>
</feature>
<evidence type="ECO:0000256" key="6">
    <source>
        <dbReference type="ARBA" id="ARBA00022692"/>
    </source>
</evidence>
<keyword evidence="9 14" id="KW-0406">Ion transport</keyword>
<dbReference type="GO" id="GO:0016324">
    <property type="term" value="C:apical plasma membrane"/>
    <property type="evidence" value="ECO:0007669"/>
    <property type="project" value="UniProtKB-SubCell"/>
</dbReference>
<keyword evidence="5" id="KW-1003">Cell membrane</keyword>
<dbReference type="PANTHER" id="PTHR11453">
    <property type="entry name" value="ANION EXCHANGE PROTEIN"/>
    <property type="match status" value="1"/>
</dbReference>
<feature type="transmembrane region" description="Helical" evidence="14">
    <location>
        <begin position="560"/>
        <end position="578"/>
    </location>
</feature>
<dbReference type="Pfam" id="PF07565">
    <property type="entry name" value="Band_3_cyto"/>
    <property type="match status" value="1"/>
</dbReference>
<evidence type="ECO:0000256" key="9">
    <source>
        <dbReference type="ARBA" id="ARBA00023065"/>
    </source>
</evidence>
<dbReference type="InterPro" id="IPR003020">
    <property type="entry name" value="HCO3_transpt_euk"/>
</dbReference>
<feature type="transmembrane region" description="Helical" evidence="14">
    <location>
        <begin position="748"/>
        <end position="767"/>
    </location>
</feature>
<feature type="domain" description="Band 3 cytoplasmic" evidence="17">
    <location>
        <begin position="83"/>
        <end position="372"/>
    </location>
</feature>
<feature type="transmembrane region" description="Helical" evidence="14">
    <location>
        <begin position="524"/>
        <end position="548"/>
    </location>
</feature>
<protein>
    <recommendedName>
        <fullName evidence="14">Anion exchange protein</fullName>
    </recommendedName>
</protein>
<dbReference type="GO" id="GO:0051453">
    <property type="term" value="P:regulation of intracellular pH"/>
    <property type="evidence" value="ECO:0007669"/>
    <property type="project" value="TreeGrafter"/>
</dbReference>
<dbReference type="InterPro" id="IPR016152">
    <property type="entry name" value="PTrfase/Anion_transptr"/>
</dbReference>
<dbReference type="PRINTS" id="PR01232">
    <property type="entry name" value="NAHCO3TRSPRT"/>
</dbReference>
<comment type="subcellular location">
    <subcellularLocation>
        <location evidence="1">Apical cell membrane</location>
    </subcellularLocation>
    <subcellularLocation>
        <location evidence="2">Basolateral cell membrane</location>
        <topology evidence="2">Multi-pass membrane protein</topology>
    </subcellularLocation>
    <subcellularLocation>
        <location evidence="14">Membrane</location>
        <topology evidence="14">Multi-pass membrane protein</topology>
    </subcellularLocation>
</comment>
<evidence type="ECO:0000256" key="1">
    <source>
        <dbReference type="ARBA" id="ARBA00004221"/>
    </source>
</evidence>
<organism evidence="18 19">
    <name type="scientific">Salvelinus namaycush</name>
    <name type="common">Lake trout</name>
    <name type="synonym">Salmo namaycush</name>
    <dbReference type="NCBI Taxonomy" id="8040"/>
    <lineage>
        <taxon>Eukaryota</taxon>
        <taxon>Metazoa</taxon>
        <taxon>Chordata</taxon>
        <taxon>Craniata</taxon>
        <taxon>Vertebrata</taxon>
        <taxon>Euteleostomi</taxon>
        <taxon>Actinopterygii</taxon>
        <taxon>Neopterygii</taxon>
        <taxon>Teleostei</taxon>
        <taxon>Protacanthopterygii</taxon>
        <taxon>Salmoniformes</taxon>
        <taxon>Salmonidae</taxon>
        <taxon>Salmoninae</taxon>
        <taxon>Salvelinus</taxon>
    </lineage>
</organism>
<dbReference type="Gene3D" id="1.10.287.570">
    <property type="entry name" value="Helical hairpin bin"/>
    <property type="match status" value="1"/>
</dbReference>
<evidence type="ECO:0000259" key="16">
    <source>
        <dbReference type="Pfam" id="PF00955"/>
    </source>
</evidence>
<evidence type="ECO:0000256" key="7">
    <source>
        <dbReference type="ARBA" id="ARBA00022989"/>
    </source>
</evidence>
<dbReference type="InterPro" id="IPR011531">
    <property type="entry name" value="HCO3_transpt-like_TM_dom"/>
</dbReference>
<evidence type="ECO:0000313" key="18">
    <source>
        <dbReference type="Proteomes" id="UP000808372"/>
    </source>
</evidence>
<evidence type="ECO:0000256" key="15">
    <source>
        <dbReference type="SAM" id="MobiDB-lite"/>
    </source>
</evidence>
<feature type="transmembrane region" description="Helical" evidence="14">
    <location>
        <begin position="943"/>
        <end position="960"/>
    </location>
</feature>
<reference evidence="19" key="1">
    <citation type="submission" date="2025-08" db="UniProtKB">
        <authorList>
            <consortium name="RefSeq"/>
        </authorList>
    </citation>
    <scope>IDENTIFICATION</scope>
    <source>
        <tissue evidence="19">White muscle</tissue>
    </source>
</reference>
<feature type="compositionally biased region" description="Basic and acidic residues" evidence="15">
    <location>
        <begin position="1038"/>
        <end position="1048"/>
    </location>
</feature>
<feature type="transmembrane region" description="Helical" evidence="14">
    <location>
        <begin position="848"/>
        <end position="870"/>
    </location>
</feature>
<dbReference type="PANTHER" id="PTHR11453:SF32">
    <property type="entry name" value="SODIUM-DRIVEN CHLORIDE BICARBONATE EXCHANGER"/>
    <property type="match status" value="1"/>
</dbReference>
<evidence type="ECO:0000256" key="11">
    <source>
        <dbReference type="ARBA" id="ARBA00023157"/>
    </source>
</evidence>
<evidence type="ECO:0000313" key="19">
    <source>
        <dbReference type="RefSeq" id="XP_038862162.1"/>
    </source>
</evidence>
<feature type="transmembrane region" description="Helical" evidence="14">
    <location>
        <begin position="695"/>
        <end position="716"/>
    </location>
</feature>
<feature type="compositionally biased region" description="Basic residues" evidence="15">
    <location>
        <begin position="26"/>
        <end position="44"/>
    </location>
</feature>
<keyword evidence="11" id="KW-1015">Disulfide bond</keyword>
<dbReference type="GO" id="GO:0008510">
    <property type="term" value="F:sodium:bicarbonate symporter activity"/>
    <property type="evidence" value="ECO:0007669"/>
    <property type="project" value="TreeGrafter"/>
</dbReference>
<evidence type="ECO:0000256" key="5">
    <source>
        <dbReference type="ARBA" id="ARBA00022475"/>
    </source>
</evidence>
<keyword evidence="12" id="KW-0325">Glycoprotein</keyword>
<feature type="compositionally biased region" description="Basic and acidic residues" evidence="15">
    <location>
        <begin position="45"/>
        <end position="56"/>
    </location>
</feature>
<keyword evidence="10 14" id="KW-0472">Membrane</keyword>
<dbReference type="GO" id="GO:0016323">
    <property type="term" value="C:basolateral plasma membrane"/>
    <property type="evidence" value="ECO:0007669"/>
    <property type="project" value="UniProtKB-SubCell"/>
</dbReference>
<keyword evidence="6 14" id="KW-0812">Transmembrane</keyword>
<keyword evidence="8" id="KW-0915">Sodium</keyword>
<feature type="transmembrane region" description="Helical" evidence="14">
    <location>
        <begin position="788"/>
        <end position="812"/>
    </location>
</feature>
<dbReference type="InterPro" id="IPR003024">
    <property type="entry name" value="Na/HCO3_transpt"/>
</dbReference>
<feature type="region of interest" description="Disordered" evidence="15">
    <location>
        <begin position="26"/>
        <end position="65"/>
    </location>
</feature>
<dbReference type="Pfam" id="PF00955">
    <property type="entry name" value="HCO3_cotransp"/>
    <property type="match status" value="1"/>
</dbReference>
<feature type="transmembrane region" description="Helical" evidence="14">
    <location>
        <begin position="447"/>
        <end position="469"/>
    </location>
</feature>
<gene>
    <name evidence="19" type="primary">LOC120057760</name>
</gene>
<evidence type="ECO:0000256" key="13">
    <source>
        <dbReference type="ARBA" id="ARBA00023201"/>
    </source>
</evidence>
<feature type="region of interest" description="Disordered" evidence="15">
    <location>
        <begin position="214"/>
        <end position="241"/>
    </location>
</feature>
<keyword evidence="4 14" id="KW-0813">Transport</keyword>
<proteinExistence type="inferred from homology"/>
<dbReference type="GO" id="GO:0008509">
    <property type="term" value="F:monoatomic anion transmembrane transporter activity"/>
    <property type="evidence" value="ECO:0007669"/>
    <property type="project" value="InterPro"/>
</dbReference>
<feature type="compositionally biased region" description="Polar residues" evidence="15">
    <location>
        <begin position="1027"/>
        <end position="1037"/>
    </location>
</feature>
<dbReference type="PRINTS" id="PR01231">
    <property type="entry name" value="HCO3TRNSPORT"/>
</dbReference>
<dbReference type="GeneID" id="120057760"/>
<dbReference type="InterPro" id="IPR013769">
    <property type="entry name" value="Band3_cytoplasmic_dom"/>
</dbReference>
<dbReference type="KEGG" id="snh:120057760"/>
<keyword evidence="13" id="KW-0739">Sodium transport</keyword>
<feature type="region of interest" description="Disordered" evidence="15">
    <location>
        <begin position="370"/>
        <end position="415"/>
    </location>
</feature>
<dbReference type="RefSeq" id="XP_038862162.1">
    <property type="nucleotide sequence ID" value="XM_039006234.1"/>
</dbReference>
<comment type="similarity">
    <text evidence="3 14">Belongs to the anion exchanger (TC 2.A.31) family.</text>
</comment>
<dbReference type="Gene3D" id="3.40.930.10">
    <property type="entry name" value="Mannitol-specific EII, Chain A"/>
    <property type="match status" value="1"/>
</dbReference>
<dbReference type="Proteomes" id="UP000808372">
    <property type="component" value="Chromosome 13"/>
</dbReference>
<dbReference type="SUPFAM" id="SSF55804">
    <property type="entry name" value="Phoshotransferase/anion transport protein"/>
    <property type="match status" value="1"/>
</dbReference>
<evidence type="ECO:0000256" key="2">
    <source>
        <dbReference type="ARBA" id="ARBA00004554"/>
    </source>
</evidence>
<feature type="domain" description="Bicarbonate transporter-like transmembrane" evidence="16">
    <location>
        <begin position="418"/>
        <end position="977"/>
    </location>
</feature>
<dbReference type="GO" id="GO:0005452">
    <property type="term" value="F:solute:inorganic anion antiporter activity"/>
    <property type="evidence" value="ECO:0007669"/>
    <property type="project" value="InterPro"/>
</dbReference>
<sequence length="1048" mass="118133">MLKTNFEKEELEGHRTLYIGVHVPLGRKSHRRHRHHGHRHRKRSRERDSGVEDGRESPTYNTPSQRVQFLLGTEDDDEEHIPHDLFTELDEICLKDGEEAEWRETARWLKFEEDVEDGGERWSKPYVATLSLHSLFELRSCILNGVVLLDMRANSVEEVADMVLDQQETTGPLGEEVRRKVREALLKTHHHQNQKKLANRIPIVRSFADIGKKQSEPHSMDKNGQAISPQTSLPVPNDGKAEVSRENSAVDFSKIDLHFMKKIPPGAEASNVLVGEAEFLDKPVVAFVRLSPAVMLNGLAEVPIVTRFLFILLGPLGKGPQYHEIGRSIATLMTDEVFHDVAYKAKDRNDLIAGIDEFLDQVTVLPPGEWDPSIRIEPPKNVPSQEKRRSAAQCGTDPGDEEEEDEGHGGPELQRTGRFCGGLLLDIKRKAPHYLSDYTDAVSLQCLASFLFLYCACMSPVITFGGLLGEATEGRISAIESLFGASMTGIAYSLFAGQPLTILGSTGPVLVFEKILYKFCKEYGLSYLSLRTCIGLWTAFLCLVLVATDASSLVCYITRFTEEAFASLICIIFIYEALEKLIHLGEHYPINMNNNLDKLTQYSCSCVEPPDPSNATVRYWEQNNITASEVYWEALEVKDCMEKRGEFVGSACGPHGPYIPDVLFWSVVLFFSTVFMSAFLKEFKFSRYFPTKLRAVISDFAVFITIFTMVLVDYALGVPSPKLKVPSVFKPTRDDRGWLISPLGGNPWWTTIVTVIPALLCTILIFMDQQITAVIINRKEHKLKKGCGYHLDLFVVGVMLGVCSIMGLPWFVAATVLSISHVNSLKLESECSAPGEQPKFLGIREQRFTGLMIFLLMGCSVFMTSVLKYIPMPVLYGVFLYMGASSLRGIQLFDRLKLFGMPAKHQPDFIYLRHVPLRKVHLFTIIQLSCLVMLWVIKTSNYAIVFPMMVLALVFIRKLMDCFFTKREMSWLDDLMPESKKKKLEDAEEEEEQSILGEEDGVVQVPLEGYQKSESALNITDEMSKGSFGNTWNVNSDNSKKELDSKRC</sequence>
<evidence type="ECO:0000256" key="8">
    <source>
        <dbReference type="ARBA" id="ARBA00023053"/>
    </source>
</evidence>
<evidence type="ECO:0000256" key="10">
    <source>
        <dbReference type="ARBA" id="ARBA00023136"/>
    </source>
</evidence>
<name>A0A8U1BYE5_SALNM</name>
<evidence type="ECO:0000256" key="4">
    <source>
        <dbReference type="ARBA" id="ARBA00022448"/>
    </source>
</evidence>